<accession>A0AAD0XHQ1</accession>
<dbReference type="Proteomes" id="UP000269199">
    <property type="component" value="Chromosome"/>
</dbReference>
<dbReference type="AlphaFoldDB" id="A0AAD0XHQ1"/>
<comment type="subcellular location">
    <subcellularLocation>
        <location evidence="5">Cell membrane</location>
        <topology evidence="5">Multi-pass membrane protein</topology>
    </subcellularLocation>
    <subcellularLocation>
        <location evidence="1">Membrane</location>
        <topology evidence="1">Multi-pass membrane protein</topology>
    </subcellularLocation>
</comment>
<protein>
    <recommendedName>
        <fullName evidence="5">Probable membrane transporter protein</fullName>
    </recommendedName>
</protein>
<evidence type="ECO:0000256" key="1">
    <source>
        <dbReference type="ARBA" id="ARBA00004141"/>
    </source>
</evidence>
<dbReference type="InterPro" id="IPR051598">
    <property type="entry name" value="TSUP/Inactive_protease-like"/>
</dbReference>
<dbReference type="GO" id="GO:0005886">
    <property type="term" value="C:plasma membrane"/>
    <property type="evidence" value="ECO:0007669"/>
    <property type="project" value="UniProtKB-SubCell"/>
</dbReference>
<evidence type="ECO:0000256" key="4">
    <source>
        <dbReference type="ARBA" id="ARBA00023136"/>
    </source>
</evidence>
<feature type="transmembrane region" description="Helical" evidence="5">
    <location>
        <begin position="182"/>
        <end position="203"/>
    </location>
</feature>
<dbReference type="PANTHER" id="PTHR43701:SF2">
    <property type="entry name" value="MEMBRANE TRANSPORTER PROTEIN YJNA-RELATED"/>
    <property type="match status" value="1"/>
</dbReference>
<feature type="transmembrane region" description="Helical" evidence="5">
    <location>
        <begin position="96"/>
        <end position="113"/>
    </location>
</feature>
<feature type="transmembrane region" description="Helical" evidence="5">
    <location>
        <begin position="42"/>
        <end position="63"/>
    </location>
</feature>
<comment type="similarity">
    <text evidence="5">Belongs to the 4-toluene sulfonate uptake permease (TSUP) (TC 2.A.102) family.</text>
</comment>
<evidence type="ECO:0000256" key="3">
    <source>
        <dbReference type="ARBA" id="ARBA00022989"/>
    </source>
</evidence>
<gene>
    <name evidence="6" type="ORF">RC54_13460</name>
</gene>
<evidence type="ECO:0000256" key="2">
    <source>
        <dbReference type="ARBA" id="ARBA00022692"/>
    </source>
</evidence>
<name>A0AAD0XHQ1_9BURK</name>
<feature type="transmembrane region" description="Helical" evidence="5">
    <location>
        <begin position="215"/>
        <end position="235"/>
    </location>
</feature>
<evidence type="ECO:0000256" key="5">
    <source>
        <dbReference type="RuleBase" id="RU363041"/>
    </source>
</evidence>
<feature type="transmembrane region" description="Helical" evidence="5">
    <location>
        <begin position="241"/>
        <end position="260"/>
    </location>
</feature>
<keyword evidence="5" id="KW-1003">Cell membrane</keyword>
<dbReference type="Pfam" id="PF01925">
    <property type="entry name" value="TauE"/>
    <property type="match status" value="1"/>
</dbReference>
<dbReference type="RefSeq" id="WP_058895661.1">
    <property type="nucleotide sequence ID" value="NZ_CP024996.1"/>
</dbReference>
<dbReference type="InterPro" id="IPR002781">
    <property type="entry name" value="TM_pro_TauE-like"/>
</dbReference>
<organism evidence="6 7">
    <name type="scientific">Herbaspirillum rubrisubalbicans</name>
    <dbReference type="NCBI Taxonomy" id="80842"/>
    <lineage>
        <taxon>Bacteria</taxon>
        <taxon>Pseudomonadati</taxon>
        <taxon>Pseudomonadota</taxon>
        <taxon>Betaproteobacteria</taxon>
        <taxon>Burkholderiales</taxon>
        <taxon>Oxalobacteraceae</taxon>
        <taxon>Herbaspirillum</taxon>
    </lineage>
</organism>
<reference evidence="6 7" key="1">
    <citation type="submission" date="2017-11" db="EMBL/GenBank/DDBJ databases">
        <title>Complete genome sequence of Herbaspirillum rubrisubalbicans DSM 11543.</title>
        <authorList>
            <person name="Chen M."/>
            <person name="An Q."/>
        </authorList>
    </citation>
    <scope>NUCLEOTIDE SEQUENCE [LARGE SCALE GENOMIC DNA]</scope>
    <source>
        <strain evidence="6 7">DSM 11543</strain>
    </source>
</reference>
<feature type="transmembrane region" description="Helical" evidence="5">
    <location>
        <begin position="70"/>
        <end position="90"/>
    </location>
</feature>
<proteinExistence type="inferred from homology"/>
<keyword evidence="3 5" id="KW-1133">Transmembrane helix</keyword>
<dbReference type="EMBL" id="CP024996">
    <property type="protein sequence ID" value="AYR24773.1"/>
    <property type="molecule type" value="Genomic_DNA"/>
</dbReference>
<evidence type="ECO:0000313" key="7">
    <source>
        <dbReference type="Proteomes" id="UP000269199"/>
    </source>
</evidence>
<feature type="transmembrane region" description="Helical" evidence="5">
    <location>
        <begin position="150"/>
        <end position="176"/>
    </location>
</feature>
<keyword evidence="4 5" id="KW-0472">Membrane</keyword>
<evidence type="ECO:0000313" key="6">
    <source>
        <dbReference type="EMBL" id="AYR24773.1"/>
    </source>
</evidence>
<dbReference type="PANTHER" id="PTHR43701">
    <property type="entry name" value="MEMBRANE TRANSPORTER PROTEIN MJ0441-RELATED"/>
    <property type="match status" value="1"/>
</dbReference>
<keyword evidence="2 5" id="KW-0812">Transmembrane</keyword>
<sequence length="264" mass="27058">MSISLLLGALVGCIMGLTGAGGGILAIPLLVFGQHLSVPQAGPIGLLAVGIASAMGALIGLRAGIVRYRAALLIAAIGIVLTPAGTWLAHQLDTRYLTLLFAVVMLWVAFKGLRDARRSKTVAATVNADCPCLRDQSGRFVWTPRCASRLVVMGGVAGVLSGLLGVGGGFVIVPALQRFSDLAMQSVVSTSLAVIALISLVSVATSMVSGHFDLAIGLPFSAGAVIGMLFGGKLAVRWHPAHLKLAFSVVCMAVSLGLIVKSVH</sequence>